<name>A0A395LYD1_9BACT</name>
<keyword evidence="1" id="KW-0805">Transcription regulation</keyword>
<dbReference type="EMBL" id="PHFL01000063">
    <property type="protein sequence ID" value="RFM23539.1"/>
    <property type="molecule type" value="Genomic_DNA"/>
</dbReference>
<proteinExistence type="predicted"/>
<evidence type="ECO:0000259" key="4">
    <source>
        <dbReference type="PROSITE" id="PS01124"/>
    </source>
</evidence>
<dbReference type="InterPro" id="IPR018062">
    <property type="entry name" value="HTH_AraC-typ_CS"/>
</dbReference>
<dbReference type="PANTHER" id="PTHR43280">
    <property type="entry name" value="ARAC-FAMILY TRANSCRIPTIONAL REGULATOR"/>
    <property type="match status" value="1"/>
</dbReference>
<sequence length="142" mass="16402">MKRKRLLLRKKVDTSPVHPASQSSPQLLRTIAYIHQHLSEPLSISQLCRLCCMSRANFFRAFKRATGFSPVAFINHERVLRSAQLLLRDFHSLADVCYQVGFNSVSYFIRTFKKYFGMTPLRYRAAVILSAKARVHQQTSKV</sequence>
<organism evidence="5 6">
    <name type="scientific">Candidatus Thermochlorobacter aerophilus</name>
    <dbReference type="NCBI Taxonomy" id="1868324"/>
    <lineage>
        <taxon>Bacteria</taxon>
        <taxon>Pseudomonadati</taxon>
        <taxon>Chlorobiota</taxon>
        <taxon>Chlorobiia</taxon>
        <taxon>Chlorobiales</taxon>
        <taxon>Candidatus Thermochlorobacteriaceae</taxon>
        <taxon>Candidatus Thermochlorobacter</taxon>
    </lineage>
</organism>
<reference evidence="5 6" key="1">
    <citation type="journal article" date="2011" name="ISME J.">
        <title>Community ecology of hot spring cyanobacterial mats: predominant populations and their functional potential.</title>
        <authorList>
            <person name="Klatt C.G."/>
            <person name="Wood J.M."/>
            <person name="Rusch D.B."/>
            <person name="Bateson M.M."/>
            <person name="Hamamura N."/>
            <person name="Heidelberg J.F."/>
            <person name="Grossman A.R."/>
            <person name="Bhaya D."/>
            <person name="Cohan F.M."/>
            <person name="Kuhl M."/>
            <person name="Bryant D.A."/>
            <person name="Ward D.M."/>
        </authorList>
    </citation>
    <scope>NUCLEOTIDE SEQUENCE [LARGE SCALE GENOMIC DNA]</scope>
    <source>
        <strain evidence="5">OS</strain>
    </source>
</reference>
<evidence type="ECO:0000256" key="2">
    <source>
        <dbReference type="ARBA" id="ARBA00023125"/>
    </source>
</evidence>
<dbReference type="Proteomes" id="UP000266389">
    <property type="component" value="Unassembled WGS sequence"/>
</dbReference>
<accession>A0A395LYD1</accession>
<evidence type="ECO:0000256" key="3">
    <source>
        <dbReference type="ARBA" id="ARBA00023163"/>
    </source>
</evidence>
<dbReference type="PANTHER" id="PTHR43280:SF28">
    <property type="entry name" value="HTH-TYPE TRANSCRIPTIONAL ACTIVATOR RHAS"/>
    <property type="match status" value="1"/>
</dbReference>
<dbReference type="PROSITE" id="PS01124">
    <property type="entry name" value="HTH_ARAC_FAMILY_2"/>
    <property type="match status" value="1"/>
</dbReference>
<dbReference type="SMART" id="SM00342">
    <property type="entry name" value="HTH_ARAC"/>
    <property type="match status" value="1"/>
</dbReference>
<evidence type="ECO:0000313" key="6">
    <source>
        <dbReference type="Proteomes" id="UP000266389"/>
    </source>
</evidence>
<feature type="domain" description="HTH araC/xylS-type" evidence="4">
    <location>
        <begin position="28"/>
        <end position="126"/>
    </location>
</feature>
<keyword evidence="2" id="KW-0238">DNA-binding</keyword>
<dbReference type="SUPFAM" id="SSF46689">
    <property type="entry name" value="Homeodomain-like"/>
    <property type="match status" value="2"/>
</dbReference>
<evidence type="ECO:0000313" key="5">
    <source>
        <dbReference type="EMBL" id="RFM23539.1"/>
    </source>
</evidence>
<dbReference type="GO" id="GO:0043565">
    <property type="term" value="F:sequence-specific DNA binding"/>
    <property type="evidence" value="ECO:0007669"/>
    <property type="project" value="InterPro"/>
</dbReference>
<dbReference type="InterPro" id="IPR018060">
    <property type="entry name" value="HTH_AraC"/>
</dbReference>
<protein>
    <submittedName>
        <fullName evidence="5">AraC family transcriptional regulator</fullName>
    </submittedName>
</protein>
<dbReference type="Gene3D" id="1.10.10.60">
    <property type="entry name" value="Homeodomain-like"/>
    <property type="match status" value="2"/>
</dbReference>
<dbReference type="InterPro" id="IPR009057">
    <property type="entry name" value="Homeodomain-like_sf"/>
</dbReference>
<keyword evidence="3" id="KW-0804">Transcription</keyword>
<dbReference type="PRINTS" id="PR00032">
    <property type="entry name" value="HTHARAC"/>
</dbReference>
<dbReference type="GO" id="GO:0003700">
    <property type="term" value="F:DNA-binding transcription factor activity"/>
    <property type="evidence" value="ECO:0007669"/>
    <property type="project" value="InterPro"/>
</dbReference>
<dbReference type="Pfam" id="PF12833">
    <property type="entry name" value="HTH_18"/>
    <property type="match status" value="1"/>
</dbReference>
<evidence type="ECO:0000256" key="1">
    <source>
        <dbReference type="ARBA" id="ARBA00023015"/>
    </source>
</evidence>
<gene>
    <name evidence="5" type="ORF">D0433_10585</name>
</gene>
<comment type="caution">
    <text evidence="5">The sequence shown here is derived from an EMBL/GenBank/DDBJ whole genome shotgun (WGS) entry which is preliminary data.</text>
</comment>
<dbReference type="InterPro" id="IPR020449">
    <property type="entry name" value="Tscrpt_reg_AraC-type_HTH"/>
</dbReference>
<dbReference type="AlphaFoldDB" id="A0A395LYD1"/>
<dbReference type="PROSITE" id="PS00041">
    <property type="entry name" value="HTH_ARAC_FAMILY_1"/>
    <property type="match status" value="1"/>
</dbReference>